<dbReference type="EMBL" id="AZCX01000005">
    <property type="protein sequence ID" value="KRK47860.1"/>
    <property type="molecule type" value="Genomic_DNA"/>
</dbReference>
<dbReference type="InterPro" id="IPR012318">
    <property type="entry name" value="HTH_CRP"/>
</dbReference>
<dbReference type="Gene3D" id="2.60.120.10">
    <property type="entry name" value="Jelly Rolls"/>
    <property type="match status" value="1"/>
</dbReference>
<evidence type="ECO:0000313" key="6">
    <source>
        <dbReference type="Proteomes" id="UP000050911"/>
    </source>
</evidence>
<dbReference type="InterPro" id="IPR036390">
    <property type="entry name" value="WH_DNA-bd_sf"/>
</dbReference>
<dbReference type="Proteomes" id="UP000050911">
    <property type="component" value="Unassembled WGS sequence"/>
</dbReference>
<dbReference type="GO" id="GO:0003700">
    <property type="term" value="F:DNA-binding transcription factor activity"/>
    <property type="evidence" value="ECO:0007669"/>
    <property type="project" value="InterPro"/>
</dbReference>
<reference evidence="5 6" key="1">
    <citation type="journal article" date="2015" name="Genome Announc.">
        <title>Expanding the biotechnology potential of lactobacilli through comparative genomics of 213 strains and associated genera.</title>
        <authorList>
            <person name="Sun Z."/>
            <person name="Harris H.M."/>
            <person name="McCann A."/>
            <person name="Guo C."/>
            <person name="Argimon S."/>
            <person name="Zhang W."/>
            <person name="Yang X."/>
            <person name="Jeffery I.B."/>
            <person name="Cooney J.C."/>
            <person name="Kagawa T.F."/>
            <person name="Liu W."/>
            <person name="Song Y."/>
            <person name="Salvetti E."/>
            <person name="Wrobel A."/>
            <person name="Rasinkangas P."/>
            <person name="Parkhill J."/>
            <person name="Rea M.C."/>
            <person name="O'Sullivan O."/>
            <person name="Ritari J."/>
            <person name="Douillard F.P."/>
            <person name="Paul Ross R."/>
            <person name="Yang R."/>
            <person name="Briner A.E."/>
            <person name="Felis G.E."/>
            <person name="de Vos W.M."/>
            <person name="Barrangou R."/>
            <person name="Klaenhammer T.R."/>
            <person name="Caufield P.W."/>
            <person name="Cui Y."/>
            <person name="Zhang H."/>
            <person name="O'Toole P.W."/>
        </authorList>
    </citation>
    <scope>NUCLEOTIDE SEQUENCE [LARGE SCALE GENOMIC DNA]</scope>
    <source>
        <strain evidence="5 6">JCM 15530</strain>
    </source>
</reference>
<name>A0A0R1HVI8_9LACO</name>
<evidence type="ECO:0000256" key="3">
    <source>
        <dbReference type="ARBA" id="ARBA00023163"/>
    </source>
</evidence>
<dbReference type="Pfam" id="PF13545">
    <property type="entry name" value="HTH_Crp_2"/>
    <property type="match status" value="1"/>
</dbReference>
<dbReference type="InterPro" id="IPR014710">
    <property type="entry name" value="RmlC-like_jellyroll"/>
</dbReference>
<evidence type="ECO:0000256" key="1">
    <source>
        <dbReference type="ARBA" id="ARBA00023015"/>
    </source>
</evidence>
<proteinExistence type="predicted"/>
<feature type="domain" description="HTH crp-type" evidence="4">
    <location>
        <begin position="151"/>
        <end position="227"/>
    </location>
</feature>
<dbReference type="PATRIC" id="fig|1302272.5.peg.2111"/>
<sequence length="235" mass="27482">MFQKLMVKDLKKMVMTRTEYLLNQMATHHVPVITKKRHTYLTYHGLGETSTYILKDGIVKNSIILQDGREFNLSYITKPDVISLLRDELSKNTAQPFNVRIESETADFYKIDRVTFWQMVNKDDELNNYVKEYYRTKLSENIVRSQQMIMGSKHDIVCTFLKQLVDLFGKRLPDHQGILIDFVVTNMDIAGFCGINSRSSVTRILSDLRKEGIIDISDHKFVIKNLIYLRDYVPM</sequence>
<dbReference type="SUPFAM" id="SSF46785">
    <property type="entry name" value="Winged helix' DNA-binding domain"/>
    <property type="match status" value="1"/>
</dbReference>
<dbReference type="SUPFAM" id="SSF51206">
    <property type="entry name" value="cAMP-binding domain-like"/>
    <property type="match status" value="1"/>
</dbReference>
<keyword evidence="6" id="KW-1185">Reference proteome</keyword>
<dbReference type="STRING" id="1302272.FC96_GL002065"/>
<evidence type="ECO:0000313" key="5">
    <source>
        <dbReference type="EMBL" id="KRK47860.1"/>
    </source>
</evidence>
<protein>
    <submittedName>
        <fullName evidence="5">Transcriptional regulator</fullName>
    </submittedName>
</protein>
<dbReference type="PROSITE" id="PS51063">
    <property type="entry name" value="HTH_CRP_2"/>
    <property type="match status" value="1"/>
</dbReference>
<evidence type="ECO:0000259" key="4">
    <source>
        <dbReference type="PROSITE" id="PS51063"/>
    </source>
</evidence>
<accession>A0A0R1HVI8</accession>
<organism evidence="5 6">
    <name type="scientific">Secundilactobacillus kimchicus JCM 15530</name>
    <dbReference type="NCBI Taxonomy" id="1302272"/>
    <lineage>
        <taxon>Bacteria</taxon>
        <taxon>Bacillati</taxon>
        <taxon>Bacillota</taxon>
        <taxon>Bacilli</taxon>
        <taxon>Lactobacillales</taxon>
        <taxon>Lactobacillaceae</taxon>
        <taxon>Secundilactobacillus</taxon>
    </lineage>
</organism>
<keyword evidence="3" id="KW-0804">Transcription</keyword>
<dbReference type="InterPro" id="IPR018490">
    <property type="entry name" value="cNMP-bd_dom_sf"/>
</dbReference>
<gene>
    <name evidence="5" type="ORF">FC96_GL002065</name>
</gene>
<keyword evidence="2" id="KW-0238">DNA-binding</keyword>
<dbReference type="PROSITE" id="PS00042">
    <property type="entry name" value="HTH_CRP_1"/>
    <property type="match status" value="1"/>
</dbReference>
<keyword evidence="1" id="KW-0805">Transcription regulation</keyword>
<dbReference type="Gene3D" id="1.10.10.10">
    <property type="entry name" value="Winged helix-like DNA-binding domain superfamily/Winged helix DNA-binding domain"/>
    <property type="match status" value="1"/>
</dbReference>
<dbReference type="GO" id="GO:0003677">
    <property type="term" value="F:DNA binding"/>
    <property type="evidence" value="ECO:0007669"/>
    <property type="project" value="UniProtKB-KW"/>
</dbReference>
<dbReference type="InterPro" id="IPR018335">
    <property type="entry name" value="Tscrpt_reg_HTH_Crp-type_CS"/>
</dbReference>
<dbReference type="SMART" id="SM00419">
    <property type="entry name" value="HTH_CRP"/>
    <property type="match status" value="1"/>
</dbReference>
<dbReference type="AlphaFoldDB" id="A0A0R1HVI8"/>
<dbReference type="InterPro" id="IPR036388">
    <property type="entry name" value="WH-like_DNA-bd_sf"/>
</dbReference>
<comment type="caution">
    <text evidence="5">The sequence shown here is derived from an EMBL/GenBank/DDBJ whole genome shotgun (WGS) entry which is preliminary data.</text>
</comment>
<evidence type="ECO:0000256" key="2">
    <source>
        <dbReference type="ARBA" id="ARBA00023125"/>
    </source>
</evidence>